<dbReference type="GO" id="GO:0003824">
    <property type="term" value="F:catalytic activity"/>
    <property type="evidence" value="ECO:0007669"/>
    <property type="project" value="InterPro"/>
</dbReference>
<dbReference type="CDD" id="cd01335">
    <property type="entry name" value="Radical_SAM"/>
    <property type="match status" value="1"/>
</dbReference>
<comment type="caution">
    <text evidence="10">The sequence shown here is derived from an EMBL/GenBank/DDBJ whole genome shotgun (WGS) entry which is preliminary data.</text>
</comment>
<dbReference type="AlphaFoldDB" id="A0A0G0W9Z3"/>
<dbReference type="InterPro" id="IPR007197">
    <property type="entry name" value="rSAM"/>
</dbReference>
<dbReference type="SFLD" id="SFLDS00029">
    <property type="entry name" value="Radical_SAM"/>
    <property type="match status" value="1"/>
</dbReference>
<dbReference type="GO" id="GO:0046872">
    <property type="term" value="F:metal ion binding"/>
    <property type="evidence" value="ECO:0007669"/>
    <property type="project" value="UniProtKB-KW"/>
</dbReference>
<comment type="cofactor">
    <cofactor evidence="1">
        <name>[4Fe-4S] cluster</name>
        <dbReference type="ChEBI" id="CHEBI:49883"/>
    </cofactor>
</comment>
<reference evidence="10 11" key="1">
    <citation type="journal article" date="2015" name="Nature">
        <title>rRNA introns, odd ribosomes, and small enigmatic genomes across a large radiation of phyla.</title>
        <authorList>
            <person name="Brown C.T."/>
            <person name="Hug L.A."/>
            <person name="Thomas B.C."/>
            <person name="Sharon I."/>
            <person name="Castelle C.J."/>
            <person name="Singh A."/>
            <person name="Wilkins M.J."/>
            <person name="Williams K.H."/>
            <person name="Banfield J.F."/>
        </authorList>
    </citation>
    <scope>NUCLEOTIDE SEQUENCE [LARGE SCALE GENOMIC DNA]</scope>
</reference>
<dbReference type="SFLD" id="SFLDG01123">
    <property type="entry name" value="methyltransferase_(Class_B)"/>
    <property type="match status" value="1"/>
</dbReference>
<evidence type="ECO:0000259" key="8">
    <source>
        <dbReference type="PROSITE" id="PS51332"/>
    </source>
</evidence>
<dbReference type="Pfam" id="PF02310">
    <property type="entry name" value="B12-binding"/>
    <property type="match status" value="1"/>
</dbReference>
<dbReference type="GO" id="GO:0051539">
    <property type="term" value="F:4 iron, 4 sulfur cluster binding"/>
    <property type="evidence" value="ECO:0007669"/>
    <property type="project" value="UniProtKB-KW"/>
</dbReference>
<feature type="domain" description="B12-binding" evidence="8">
    <location>
        <begin position="11"/>
        <end position="137"/>
    </location>
</feature>
<evidence type="ECO:0000313" key="10">
    <source>
        <dbReference type="EMBL" id="KKS09829.1"/>
    </source>
</evidence>
<dbReference type="InterPro" id="IPR006158">
    <property type="entry name" value="Cobalamin-bd"/>
</dbReference>
<dbReference type="EMBL" id="LCBL01000001">
    <property type="protein sequence ID" value="KKS09829.1"/>
    <property type="molecule type" value="Genomic_DNA"/>
</dbReference>
<evidence type="ECO:0000256" key="7">
    <source>
        <dbReference type="ARBA" id="ARBA00023014"/>
    </source>
</evidence>
<dbReference type="SMART" id="SM00729">
    <property type="entry name" value="Elp3"/>
    <property type="match status" value="1"/>
</dbReference>
<dbReference type="Proteomes" id="UP000033869">
    <property type="component" value="Unassembled WGS sequence"/>
</dbReference>
<evidence type="ECO:0000256" key="4">
    <source>
        <dbReference type="ARBA" id="ARBA00022691"/>
    </source>
</evidence>
<evidence type="ECO:0000313" key="11">
    <source>
        <dbReference type="Proteomes" id="UP000033869"/>
    </source>
</evidence>
<keyword evidence="2" id="KW-0489">Methyltransferase</keyword>
<dbReference type="Pfam" id="PF04055">
    <property type="entry name" value="Radical_SAM"/>
    <property type="match status" value="1"/>
</dbReference>
<dbReference type="GO" id="GO:0005829">
    <property type="term" value="C:cytosol"/>
    <property type="evidence" value="ECO:0007669"/>
    <property type="project" value="TreeGrafter"/>
</dbReference>
<evidence type="ECO:0000256" key="5">
    <source>
        <dbReference type="ARBA" id="ARBA00022723"/>
    </source>
</evidence>
<keyword evidence="3" id="KW-0808">Transferase</keyword>
<keyword evidence="5" id="KW-0479">Metal-binding</keyword>
<dbReference type="GO" id="GO:0031419">
    <property type="term" value="F:cobalamin binding"/>
    <property type="evidence" value="ECO:0007669"/>
    <property type="project" value="InterPro"/>
</dbReference>
<accession>A0A0G0W9Z3</accession>
<dbReference type="PANTHER" id="PTHR43409">
    <property type="entry name" value="ANAEROBIC MAGNESIUM-PROTOPORPHYRIN IX MONOMETHYL ESTER CYCLASE-RELATED"/>
    <property type="match status" value="1"/>
</dbReference>
<dbReference type="SFLD" id="SFLDG01082">
    <property type="entry name" value="B12-binding_domain_containing"/>
    <property type="match status" value="1"/>
</dbReference>
<name>A0A0G0W9Z3_UNCC2</name>
<dbReference type="InterPro" id="IPR034466">
    <property type="entry name" value="Methyltransferase_Class_B"/>
</dbReference>
<dbReference type="InterPro" id="IPR058240">
    <property type="entry name" value="rSAM_sf"/>
</dbReference>
<sequence>MIRKMIVWVIKPWSNQGSINLFGRKYMLPSTPAVVAGAVRSQDILEVDVRIVDENVEEISFKELPDVVFISCMTYEAARAYVLAQKFAIRGVKVVLGGVHPTVMPEEASSYGAVVIGEIEPTLPQLMADLAKGKLKDVYERVGRTDLDELPRPAYDLLQRNKYNNTHSLEHIHGCAFDCDFCTANIVFGDRVHRRSPELLAQEFRELPSRFAFLSANDIMAAGPGYAKDVCRALVPLNKKWFAQSSVGVVHDQELMELLPKSGCVALLMGFETLTGDGTDLKKAKNHGFSSLYDYYGYVIEKLHSRGIATVACFISGLDDQKDDIFELVDRFIRETNADIPQLTVATAYPGSKLRANIEAEGRLISGMENRWECYDIVRPTHYPKGMTLDALLEGYQWLGDRVYSKKAILQRISRSRKYLPSLYNSIGVLGAVNPVYKKLYEQSKSIPSVNPPVGFYNQRDSFGLIISKAMRTTRRFLYPS</sequence>
<keyword evidence="4" id="KW-0949">S-adenosyl-L-methionine</keyword>
<evidence type="ECO:0000259" key="9">
    <source>
        <dbReference type="PROSITE" id="PS51918"/>
    </source>
</evidence>
<dbReference type="InterPro" id="IPR051198">
    <property type="entry name" value="BchE-like"/>
</dbReference>
<organism evidence="10 11">
    <name type="scientific">candidate division CPR2 bacterium GW2011_GWC1_41_48</name>
    <dbReference type="NCBI Taxonomy" id="1618344"/>
    <lineage>
        <taxon>Bacteria</taxon>
        <taxon>Bacteria division CPR2</taxon>
    </lineage>
</organism>
<evidence type="ECO:0000256" key="6">
    <source>
        <dbReference type="ARBA" id="ARBA00023004"/>
    </source>
</evidence>
<evidence type="ECO:0000256" key="3">
    <source>
        <dbReference type="ARBA" id="ARBA00022679"/>
    </source>
</evidence>
<evidence type="ECO:0000256" key="1">
    <source>
        <dbReference type="ARBA" id="ARBA00001966"/>
    </source>
</evidence>
<dbReference type="PANTHER" id="PTHR43409:SF7">
    <property type="entry name" value="BLL1977 PROTEIN"/>
    <property type="match status" value="1"/>
</dbReference>
<protein>
    <submittedName>
        <fullName evidence="10">Radical SAM</fullName>
    </submittedName>
</protein>
<dbReference type="PROSITE" id="PS51332">
    <property type="entry name" value="B12_BINDING"/>
    <property type="match status" value="1"/>
</dbReference>
<dbReference type="PROSITE" id="PS51918">
    <property type="entry name" value="RADICAL_SAM"/>
    <property type="match status" value="1"/>
</dbReference>
<dbReference type="InterPro" id="IPR006638">
    <property type="entry name" value="Elp3/MiaA/NifB-like_rSAM"/>
</dbReference>
<dbReference type="SUPFAM" id="SSF102114">
    <property type="entry name" value="Radical SAM enzymes"/>
    <property type="match status" value="1"/>
</dbReference>
<keyword evidence="6" id="KW-0408">Iron</keyword>
<feature type="domain" description="Radical SAM core" evidence="9">
    <location>
        <begin position="161"/>
        <end position="385"/>
    </location>
</feature>
<proteinExistence type="predicted"/>
<keyword evidence="7" id="KW-0411">Iron-sulfur</keyword>
<evidence type="ECO:0000256" key="2">
    <source>
        <dbReference type="ARBA" id="ARBA00022603"/>
    </source>
</evidence>
<dbReference type="Gene3D" id="3.40.50.280">
    <property type="entry name" value="Cobalamin-binding domain"/>
    <property type="match status" value="1"/>
</dbReference>
<gene>
    <name evidence="10" type="ORF">UU65_C0001G0234</name>
</gene>
<dbReference type="CDD" id="cd02068">
    <property type="entry name" value="radical_SAM_B12_BD"/>
    <property type="match status" value="1"/>
</dbReference>